<name>A0A0N4Z7X6_PARTI</name>
<evidence type="ECO:0000313" key="1">
    <source>
        <dbReference type="Proteomes" id="UP000038045"/>
    </source>
</evidence>
<dbReference type="AlphaFoldDB" id="A0A0N4Z7X6"/>
<dbReference type="InterPro" id="IPR045700">
    <property type="entry name" value="Rab3GAP1"/>
</dbReference>
<proteinExistence type="predicted"/>
<organism evidence="1 2">
    <name type="scientific">Parastrongyloides trichosuri</name>
    <name type="common">Possum-specific nematode worm</name>
    <dbReference type="NCBI Taxonomy" id="131310"/>
    <lineage>
        <taxon>Eukaryota</taxon>
        <taxon>Metazoa</taxon>
        <taxon>Ecdysozoa</taxon>
        <taxon>Nematoda</taxon>
        <taxon>Chromadorea</taxon>
        <taxon>Rhabditida</taxon>
        <taxon>Tylenchina</taxon>
        <taxon>Panagrolaimomorpha</taxon>
        <taxon>Strongyloidoidea</taxon>
        <taxon>Strongyloididae</taxon>
        <taxon>Parastrongyloides</taxon>
    </lineage>
</organism>
<reference evidence="2" key="1">
    <citation type="submission" date="2017-02" db="UniProtKB">
        <authorList>
            <consortium name="WormBaseParasite"/>
        </authorList>
    </citation>
    <scope>IDENTIFICATION</scope>
</reference>
<dbReference type="PANTHER" id="PTHR21422">
    <property type="entry name" value="RAB3 GTPASE-ACTIVATING PROTEIN CATALYTIC SUBUNIT"/>
    <property type="match status" value="1"/>
</dbReference>
<dbReference type="Proteomes" id="UP000038045">
    <property type="component" value="Unplaced"/>
</dbReference>
<evidence type="ECO:0000313" key="2">
    <source>
        <dbReference type="WBParaSite" id="PTRK_0000328700.1"/>
    </source>
</evidence>
<keyword evidence="1" id="KW-1185">Reference proteome</keyword>
<dbReference type="GO" id="GO:0005096">
    <property type="term" value="F:GTPase activator activity"/>
    <property type="evidence" value="ECO:0007669"/>
    <property type="project" value="InterPro"/>
</dbReference>
<accession>A0A0N4Z7X6</accession>
<dbReference type="PANTHER" id="PTHR21422:SF9">
    <property type="entry name" value="RAB3 GTPASE-ACTIVATING PROTEIN CATALYTIC SUBUNIT"/>
    <property type="match status" value="1"/>
</dbReference>
<protein>
    <submittedName>
        <fullName evidence="2">Rab3 GTPase-activating protein catalytic subunit</fullName>
    </submittedName>
</protein>
<sequence>MEGNETPANQFHSILKRHGVSNSNQSGCVKRVYLGDKIKWTINDDIVYAKNGNFTVSFMHLSSFPIALNDAPVFRDEKDDRRYFEIDLRNVTDYYGDMDIHIEKEMSFTKAFGIYGLILINTSRISEKLEEPIFVPRFLRFLKAFDKKFGSCIPVFVSKNREKPWDGRGMAFKNGKKVELVRETTTSDDSFKYLDGLKESFIRGINFLKRESYNITGTALKRYTIFEEDFWFSTHLSSVANSVKNGTFIESLEKHRNTFKLLPLNNPLYRLRLYCKWYDFLVDLTPENKFKSNLTSRTNSEQYLDVLFNGNIKSCYLMTMERMLDCYSAFKNTNTFPFCFGKIKKMNNLGRIIRGKAARDLAQINKSNSLSCYAYELRAWSKEELQSIPTLAKEIAKYVFQSFDNGEKVINDIPQVKFGDKKSKKTENWKSRLLEECELFKSSKSNSLAETISVVVAKCLSTPFKNSFELAAYVWDEFVKIIKEHFEECKDLPGIESNSQACFNYCVLHNHLQYLQYCIEQKRKIRNYKAAKTLKDFSYNTLQPIHNIGLKNKSDTIRSAERAHPVAGNVILINNEERIIFKPFFNPKSSVTEIDAHKKILKYRPFSKSSTSGANKQLLLQSKKGAKKETFDETVENSQPKVFKRSEKETSNVMVENLQPKVYEYSEKEINELKYNIGIFKALNPECEFLDFVKEYCPNDVKISEDKKLNSCLQIWQTTWNDTPPLPIIKEDLIAEVQEKFYNIVGKLQNVTVSGMINFIAPCFIKVAFKTLVENVPINDNFSKELLYDVRNHLNDKEMNVIGEGFQTKFYKHIRVVHNRIIQYNYLKEIFVKNSSYKLSSDALETVENFVVKFLYKKLEEYDDHEPTYFSRRVPIPIKHFGNIALLVSILTKKMSKNDGNSDKMPEPDYKEYILKYNSSDKSFHRRIFSVVDGNEVSAYLSSFVCDSA</sequence>
<dbReference type="STRING" id="131310.A0A0N4Z7X6"/>
<dbReference type="WBParaSite" id="PTRK_0000328700.1">
    <property type="protein sequence ID" value="PTRK_0000328700.1"/>
    <property type="gene ID" value="PTRK_0000328700"/>
</dbReference>